<evidence type="ECO:0000313" key="4">
    <source>
        <dbReference type="Proteomes" id="UP001448858"/>
    </source>
</evidence>
<dbReference type="CDD" id="cd04301">
    <property type="entry name" value="NAT_SF"/>
    <property type="match status" value="1"/>
</dbReference>
<dbReference type="Proteomes" id="UP001448858">
    <property type="component" value="Chromosome"/>
</dbReference>
<feature type="region of interest" description="Disordered" evidence="1">
    <location>
        <begin position="1"/>
        <end position="27"/>
    </location>
</feature>
<dbReference type="InterPro" id="IPR051908">
    <property type="entry name" value="Ribosomal_N-acetyltransferase"/>
</dbReference>
<sequence>MTLTPDHTASAAEPPVPATGPASASAGLSTERLQLTPITAAELDALIVQSRLPDWAPDFPQPTDHDAARQFFEAGLSTVEKALSTRLIRERSTDQVVGTIGFLLLPEEGDVEVSYSIVPSRRGQGYATEALTTLARHALDQDAVSRVIAYTEPENDASQALLLTAGFLPVETPGMGLGFILQAAALPEANV</sequence>
<feature type="domain" description="N-acetyltransferase" evidence="2">
    <location>
        <begin position="33"/>
        <end position="187"/>
    </location>
</feature>
<dbReference type="RefSeq" id="WP_342023071.1">
    <property type="nucleotide sequence ID" value="NZ_CP151657.1"/>
</dbReference>
<dbReference type="Pfam" id="PF13302">
    <property type="entry name" value="Acetyltransf_3"/>
    <property type="match status" value="1"/>
</dbReference>
<dbReference type="InterPro" id="IPR000182">
    <property type="entry name" value="GNAT_dom"/>
</dbReference>
<dbReference type="PROSITE" id="PS51186">
    <property type="entry name" value="GNAT"/>
    <property type="match status" value="1"/>
</dbReference>
<proteinExistence type="predicted"/>
<dbReference type="PANTHER" id="PTHR43441">
    <property type="entry name" value="RIBOSOMAL-PROTEIN-SERINE ACETYLTRANSFERASE"/>
    <property type="match status" value="1"/>
</dbReference>
<dbReference type="EMBL" id="CP151657">
    <property type="protein sequence ID" value="WZP15410.1"/>
    <property type="molecule type" value="Genomic_DNA"/>
</dbReference>
<evidence type="ECO:0000256" key="1">
    <source>
        <dbReference type="SAM" id="MobiDB-lite"/>
    </source>
</evidence>
<dbReference type="Gene3D" id="3.40.630.30">
    <property type="match status" value="1"/>
</dbReference>
<dbReference type="InterPro" id="IPR016181">
    <property type="entry name" value="Acyl_CoA_acyltransferase"/>
</dbReference>
<reference evidence="3 4" key="1">
    <citation type="submission" date="2024-04" db="EMBL/GenBank/DDBJ databases">
        <title>Arthrobacter sp. from Plains bison fecal sample.</title>
        <authorList>
            <person name="Ruzzini A."/>
        </authorList>
    </citation>
    <scope>NUCLEOTIDE SEQUENCE [LARGE SCALE GENOMIC DNA]</scope>
    <source>
        <strain evidence="3 4">EINP1</strain>
    </source>
</reference>
<gene>
    <name evidence="3" type="ORF">AAE021_14785</name>
</gene>
<organism evidence="3 4">
    <name type="scientific">Arthrobacter citreus</name>
    <dbReference type="NCBI Taxonomy" id="1670"/>
    <lineage>
        <taxon>Bacteria</taxon>
        <taxon>Bacillati</taxon>
        <taxon>Actinomycetota</taxon>
        <taxon>Actinomycetes</taxon>
        <taxon>Micrococcales</taxon>
        <taxon>Micrococcaceae</taxon>
        <taxon>Arthrobacter</taxon>
    </lineage>
</organism>
<protein>
    <submittedName>
        <fullName evidence="3">GNAT family N-acetyltransferase</fullName>
    </submittedName>
</protein>
<dbReference type="SUPFAM" id="SSF55729">
    <property type="entry name" value="Acyl-CoA N-acyltransferases (Nat)"/>
    <property type="match status" value="1"/>
</dbReference>
<evidence type="ECO:0000313" key="3">
    <source>
        <dbReference type="EMBL" id="WZP15410.1"/>
    </source>
</evidence>
<evidence type="ECO:0000259" key="2">
    <source>
        <dbReference type="PROSITE" id="PS51186"/>
    </source>
</evidence>
<name>A0ABZ2ZW45_9MICC</name>
<keyword evidence="4" id="KW-1185">Reference proteome</keyword>
<dbReference type="PANTHER" id="PTHR43441:SF6">
    <property type="entry name" value="N-ACETYLTRANSFERASE DOMAIN-CONTAINING PROTEIN"/>
    <property type="match status" value="1"/>
</dbReference>
<accession>A0ABZ2ZW45</accession>